<evidence type="ECO:0000256" key="1">
    <source>
        <dbReference type="ARBA" id="ARBA00023015"/>
    </source>
</evidence>
<keyword evidence="2" id="KW-0238">DNA-binding</keyword>
<dbReference type="AlphaFoldDB" id="A0A645BAX3"/>
<evidence type="ECO:0000256" key="3">
    <source>
        <dbReference type="ARBA" id="ARBA00023163"/>
    </source>
</evidence>
<organism evidence="5">
    <name type="scientific">bioreactor metagenome</name>
    <dbReference type="NCBI Taxonomy" id="1076179"/>
    <lineage>
        <taxon>unclassified sequences</taxon>
        <taxon>metagenomes</taxon>
        <taxon>ecological metagenomes</taxon>
    </lineage>
</organism>
<dbReference type="InterPro" id="IPR010982">
    <property type="entry name" value="Lambda_DNA-bd_dom_sf"/>
</dbReference>
<dbReference type="SMART" id="SM00354">
    <property type="entry name" value="HTH_LACI"/>
    <property type="match status" value="1"/>
</dbReference>
<dbReference type="PANTHER" id="PTHR30146">
    <property type="entry name" value="LACI-RELATED TRANSCRIPTIONAL REPRESSOR"/>
    <property type="match status" value="1"/>
</dbReference>
<dbReference type="EMBL" id="VSSQ01018757">
    <property type="protein sequence ID" value="MPM62226.1"/>
    <property type="molecule type" value="Genomic_DNA"/>
</dbReference>
<keyword evidence="1" id="KW-0805">Transcription regulation</keyword>
<dbReference type="Gene3D" id="1.10.260.40">
    <property type="entry name" value="lambda repressor-like DNA-binding domains"/>
    <property type="match status" value="1"/>
</dbReference>
<dbReference type="CDD" id="cd01392">
    <property type="entry name" value="HTH_LacI"/>
    <property type="match status" value="1"/>
</dbReference>
<dbReference type="InterPro" id="IPR001761">
    <property type="entry name" value="Peripla_BP/Lac1_sug-bd_dom"/>
</dbReference>
<dbReference type="CDD" id="cd06267">
    <property type="entry name" value="PBP1_LacI_sugar_binding-like"/>
    <property type="match status" value="1"/>
</dbReference>
<dbReference type="InterPro" id="IPR000843">
    <property type="entry name" value="HTH_LacI"/>
</dbReference>
<dbReference type="SUPFAM" id="SSF53822">
    <property type="entry name" value="Periplasmic binding protein-like I"/>
    <property type="match status" value="1"/>
</dbReference>
<dbReference type="GO" id="GO:0000976">
    <property type="term" value="F:transcription cis-regulatory region binding"/>
    <property type="evidence" value="ECO:0007669"/>
    <property type="project" value="TreeGrafter"/>
</dbReference>
<dbReference type="PANTHER" id="PTHR30146:SF109">
    <property type="entry name" value="HTH-TYPE TRANSCRIPTIONAL REGULATOR GALS"/>
    <property type="match status" value="1"/>
</dbReference>
<feature type="domain" description="HTH lacI-type" evidence="4">
    <location>
        <begin position="2"/>
        <end position="56"/>
    </location>
</feature>
<name>A0A645BAX3_9ZZZZ</name>
<dbReference type="SUPFAM" id="SSF47413">
    <property type="entry name" value="lambda repressor-like DNA-binding domains"/>
    <property type="match status" value="1"/>
</dbReference>
<evidence type="ECO:0000256" key="2">
    <source>
        <dbReference type="ARBA" id="ARBA00023125"/>
    </source>
</evidence>
<accession>A0A645BAX3</accession>
<evidence type="ECO:0000259" key="4">
    <source>
        <dbReference type="PROSITE" id="PS50932"/>
    </source>
</evidence>
<proteinExistence type="predicted"/>
<dbReference type="GO" id="GO:0003700">
    <property type="term" value="F:DNA-binding transcription factor activity"/>
    <property type="evidence" value="ECO:0007669"/>
    <property type="project" value="TreeGrafter"/>
</dbReference>
<comment type="caution">
    <text evidence="5">The sequence shown here is derived from an EMBL/GenBank/DDBJ whole genome shotgun (WGS) entry which is preliminary data.</text>
</comment>
<dbReference type="Pfam" id="PF00356">
    <property type="entry name" value="LacI"/>
    <property type="match status" value="1"/>
</dbReference>
<gene>
    <name evidence="5" type="primary">exuR_5</name>
    <name evidence="5" type="ORF">SDC9_109092</name>
</gene>
<reference evidence="5" key="1">
    <citation type="submission" date="2019-08" db="EMBL/GenBank/DDBJ databases">
        <authorList>
            <person name="Kucharzyk K."/>
            <person name="Murdoch R.W."/>
            <person name="Higgins S."/>
            <person name="Loffler F."/>
        </authorList>
    </citation>
    <scope>NUCLEOTIDE SEQUENCE</scope>
</reference>
<keyword evidence="3" id="KW-0804">Transcription</keyword>
<dbReference type="Pfam" id="PF00532">
    <property type="entry name" value="Peripla_BP_1"/>
    <property type="match status" value="1"/>
</dbReference>
<sequence>MMKLDDIAALAKVSKTTASRALADSPLVKEETKALIREIAKAHNYKPNTLASAFARKKSGIIGFCLLNKDHPSFGHPFFGPVLDGALEQARKDNYHIILAANKGSDYVFEEPFMQDCIEGVVLSSFAPAKAVQEFKKRGIPQVLINDVLNTENNTFIMDDNYGGAYQLMQHLMKDKGHFRIGFLTDRLSHTSYLLRYFAYIDAHRDAGLPVYSNDKLPLFDLEGGFSLSSDYYLKKYGYDDIPRIGSPMVVVGVKSAAGYEAVKQLIATGDLPSAIFAVSDSLAIGAIHALQDAGLRVPEDVAVVGYDDIISSTAVRPALTTVRVNRKEIGRTAIQELEKLIENPEQETKIIYIKNNLILRKSS</sequence>
<dbReference type="PROSITE" id="PS50932">
    <property type="entry name" value="HTH_LACI_2"/>
    <property type="match status" value="1"/>
</dbReference>
<dbReference type="Gene3D" id="3.40.50.2300">
    <property type="match status" value="2"/>
</dbReference>
<protein>
    <submittedName>
        <fullName evidence="5">Putative HTH-type transcriptional repressor ExuR</fullName>
    </submittedName>
</protein>
<evidence type="ECO:0000313" key="5">
    <source>
        <dbReference type="EMBL" id="MPM62226.1"/>
    </source>
</evidence>
<dbReference type="Pfam" id="PF13377">
    <property type="entry name" value="Peripla_BP_3"/>
    <property type="match status" value="1"/>
</dbReference>
<dbReference type="InterPro" id="IPR046335">
    <property type="entry name" value="LacI/GalR-like_sensor"/>
</dbReference>
<dbReference type="InterPro" id="IPR028082">
    <property type="entry name" value="Peripla_BP_I"/>
</dbReference>